<dbReference type="Pfam" id="PF00296">
    <property type="entry name" value="Bac_luciferase"/>
    <property type="match status" value="1"/>
</dbReference>
<evidence type="ECO:0000313" key="7">
    <source>
        <dbReference type="EMBL" id="MPV38041.1"/>
    </source>
</evidence>
<accession>A0A6N7EKT2</accession>
<dbReference type="SUPFAM" id="SSF51679">
    <property type="entry name" value="Bacterial luciferase-like"/>
    <property type="match status" value="1"/>
</dbReference>
<feature type="compositionally biased region" description="Polar residues" evidence="5">
    <location>
        <begin position="1"/>
        <end position="21"/>
    </location>
</feature>
<dbReference type="InterPro" id="IPR050172">
    <property type="entry name" value="SsuD_RutA_monooxygenase"/>
</dbReference>
<proteinExistence type="predicted"/>
<keyword evidence="8" id="KW-1185">Reference proteome</keyword>
<keyword evidence="2" id="KW-0288">FMN</keyword>
<gene>
    <name evidence="7" type="ORF">GB881_13465</name>
</gene>
<dbReference type="AlphaFoldDB" id="A0A6N7EKT2"/>
<keyword evidence="4" id="KW-0503">Monooxygenase</keyword>
<dbReference type="GO" id="GO:0046306">
    <property type="term" value="P:alkanesulfonate catabolic process"/>
    <property type="evidence" value="ECO:0007669"/>
    <property type="project" value="TreeGrafter"/>
</dbReference>
<dbReference type="OrthoDB" id="5175259at2"/>
<evidence type="ECO:0000256" key="3">
    <source>
        <dbReference type="ARBA" id="ARBA00023002"/>
    </source>
</evidence>
<evidence type="ECO:0000256" key="1">
    <source>
        <dbReference type="ARBA" id="ARBA00022630"/>
    </source>
</evidence>
<feature type="region of interest" description="Disordered" evidence="5">
    <location>
        <begin position="1"/>
        <end position="65"/>
    </location>
</feature>
<evidence type="ECO:0000256" key="2">
    <source>
        <dbReference type="ARBA" id="ARBA00022643"/>
    </source>
</evidence>
<evidence type="ECO:0000313" key="8">
    <source>
        <dbReference type="Proteomes" id="UP000437709"/>
    </source>
</evidence>
<dbReference type="GO" id="GO:0008726">
    <property type="term" value="F:alkanesulfonate monooxygenase activity"/>
    <property type="evidence" value="ECO:0007669"/>
    <property type="project" value="TreeGrafter"/>
</dbReference>
<evidence type="ECO:0000256" key="5">
    <source>
        <dbReference type="SAM" id="MobiDB-lite"/>
    </source>
</evidence>
<dbReference type="Gene3D" id="3.20.20.30">
    <property type="entry name" value="Luciferase-like domain"/>
    <property type="match status" value="1"/>
</dbReference>
<evidence type="ECO:0000256" key="4">
    <source>
        <dbReference type="ARBA" id="ARBA00023033"/>
    </source>
</evidence>
<protein>
    <submittedName>
        <fullName evidence="7">LLM class flavin-dependent oxidoreductase</fullName>
    </submittedName>
</protein>
<comment type="caution">
    <text evidence="7">The sequence shown here is derived from an EMBL/GenBank/DDBJ whole genome shotgun (WGS) entry which is preliminary data.</text>
</comment>
<keyword evidence="1" id="KW-0285">Flavoprotein</keyword>
<dbReference type="InterPro" id="IPR036661">
    <property type="entry name" value="Luciferase-like_sf"/>
</dbReference>
<evidence type="ECO:0000259" key="6">
    <source>
        <dbReference type="Pfam" id="PF00296"/>
    </source>
</evidence>
<dbReference type="PANTHER" id="PTHR42847:SF4">
    <property type="entry name" value="ALKANESULFONATE MONOOXYGENASE-RELATED"/>
    <property type="match status" value="1"/>
</dbReference>
<dbReference type="PANTHER" id="PTHR42847">
    <property type="entry name" value="ALKANESULFONATE MONOOXYGENASE"/>
    <property type="match status" value="1"/>
</dbReference>
<dbReference type="Proteomes" id="UP000437709">
    <property type="component" value="Unassembled WGS sequence"/>
</dbReference>
<reference evidence="7 8" key="1">
    <citation type="submission" date="2019-10" db="EMBL/GenBank/DDBJ databases">
        <title>Georgenia wutianyii sp. nov. and Georgenia yuyongxinii sp. nov. isolated from plateau pika (Ochotona curzoniae) in the Qinghai-Tibet plateau of China.</title>
        <authorList>
            <person name="Tian Z."/>
        </authorList>
    </citation>
    <scope>NUCLEOTIDE SEQUENCE [LARGE SCALE GENOMIC DNA]</scope>
    <source>
        <strain evidence="7 8">JCM 19765</strain>
    </source>
</reference>
<feature type="domain" description="Luciferase-like" evidence="6">
    <location>
        <begin position="69"/>
        <end position="210"/>
    </location>
</feature>
<organism evidence="7 8">
    <name type="scientific">Georgenia subflava</name>
    <dbReference type="NCBI Taxonomy" id="1622177"/>
    <lineage>
        <taxon>Bacteria</taxon>
        <taxon>Bacillati</taxon>
        <taxon>Actinomycetota</taxon>
        <taxon>Actinomycetes</taxon>
        <taxon>Micrococcales</taxon>
        <taxon>Bogoriellaceae</taxon>
        <taxon>Georgenia</taxon>
    </lineage>
</organism>
<name>A0A6N7EKT2_9MICO</name>
<dbReference type="RefSeq" id="WP_152196706.1">
    <property type="nucleotide sequence ID" value="NZ_VUKD01000007.1"/>
</dbReference>
<dbReference type="InterPro" id="IPR011251">
    <property type="entry name" value="Luciferase-like_dom"/>
</dbReference>
<keyword evidence="3" id="KW-0560">Oxidoreductase</keyword>
<dbReference type="EMBL" id="WHPC01000060">
    <property type="protein sequence ID" value="MPV38041.1"/>
    <property type="molecule type" value="Genomic_DNA"/>
</dbReference>
<sequence>MTSSRPTASWTRAKPSRSSSAPDPHAPNRRMVEASSMRSTFPRSPTPPPWWAGRARPRRPAGTAPSCGHIQWSPGVAPLDPWVLLGAIAQVTERVRLGTLVTPLSRRCPHVVAKHLTTLDHLSGGRAVLGVGLGEPVDRDFGDLGDEVDARVRAAMLDESLELIDQLMRVPTDFTGEHYRIKADLHPRPVQRPRRPIWVAGVVPNRKPLARALRWDGVAPVAPGRHLTPDELAAHLARLESPPRAGWEIVVHRLEGIPAQEYAEAGATWLVYSPSPTSEGWESEITEMIRTGP</sequence>